<sequence>MVYYYDEEVLIRTMTETDPKDICKEEIAQGWQANEEKYLKRLADNTAGKSIALVAEYKGNVAGYINVYINASWGSFANMGYCEIVDFGVLVKYRCCGIGSKLMDAAEKVASEYSDTVYLGVGLHSGYGSAQRMYHKRGYIPDGKGVWYKDKIAEPNGTYCNDDDLNLYFSKKLR</sequence>
<dbReference type="InterPro" id="IPR016181">
    <property type="entry name" value="Acyl_CoA_acyltransferase"/>
</dbReference>
<dbReference type="OrthoDB" id="9803772at2"/>
<reference evidence="2 3" key="1">
    <citation type="submission" date="2017-11" db="EMBL/GenBank/DDBJ databases">
        <title>Understudied soil microbes with underappreciated capabilities: Untangling the Clostridium saccharolyticum group.</title>
        <authorList>
            <person name="Leschine S."/>
        </authorList>
    </citation>
    <scope>NUCLEOTIDE SEQUENCE [LARGE SCALE GENOMIC DNA]</scope>
    <source>
        <strain evidence="2 3">18A</strain>
    </source>
</reference>
<evidence type="ECO:0000313" key="2">
    <source>
        <dbReference type="EMBL" id="PJJ28690.1"/>
    </source>
</evidence>
<dbReference type="GO" id="GO:0005840">
    <property type="term" value="C:ribosome"/>
    <property type="evidence" value="ECO:0007669"/>
    <property type="project" value="UniProtKB-KW"/>
</dbReference>
<dbReference type="SUPFAM" id="SSF55729">
    <property type="entry name" value="Acyl-CoA N-acyltransferases (Nat)"/>
    <property type="match status" value="1"/>
</dbReference>
<keyword evidence="2" id="KW-0687">Ribonucleoprotein</keyword>
<comment type="caution">
    <text evidence="2">The sequence shown here is derived from an EMBL/GenBank/DDBJ whole genome shotgun (WGS) entry which is preliminary data.</text>
</comment>
<proteinExistence type="predicted"/>
<name>A0A2M8Z5I4_9FIRM</name>
<accession>A0A2M8Z5I4</accession>
<feature type="domain" description="N-acetyltransferase" evidence="1">
    <location>
        <begin position="9"/>
        <end position="174"/>
    </location>
</feature>
<dbReference type="AlphaFoldDB" id="A0A2M8Z5I4"/>
<dbReference type="GO" id="GO:0016747">
    <property type="term" value="F:acyltransferase activity, transferring groups other than amino-acyl groups"/>
    <property type="evidence" value="ECO:0007669"/>
    <property type="project" value="InterPro"/>
</dbReference>
<dbReference type="Gene3D" id="3.40.630.30">
    <property type="match status" value="1"/>
</dbReference>
<dbReference type="Proteomes" id="UP000231092">
    <property type="component" value="Unassembled WGS sequence"/>
</dbReference>
<gene>
    <name evidence="2" type="ORF">H171_2209</name>
</gene>
<dbReference type="CDD" id="cd04301">
    <property type="entry name" value="NAT_SF"/>
    <property type="match status" value="1"/>
</dbReference>
<dbReference type="Pfam" id="PF00583">
    <property type="entry name" value="Acetyltransf_1"/>
    <property type="match status" value="1"/>
</dbReference>
<evidence type="ECO:0000259" key="1">
    <source>
        <dbReference type="PROSITE" id="PS51186"/>
    </source>
</evidence>
<dbReference type="RefSeq" id="WP_100305163.1">
    <property type="nucleotide sequence ID" value="NZ_PGET01000001.1"/>
</dbReference>
<dbReference type="EMBL" id="PGET01000001">
    <property type="protein sequence ID" value="PJJ28690.1"/>
    <property type="molecule type" value="Genomic_DNA"/>
</dbReference>
<evidence type="ECO:0000313" key="3">
    <source>
        <dbReference type="Proteomes" id="UP000231092"/>
    </source>
</evidence>
<organism evidence="2 3">
    <name type="scientific">[Clostridium] celerecrescens 18A</name>
    <dbReference type="NCBI Taxonomy" id="1286362"/>
    <lineage>
        <taxon>Bacteria</taxon>
        <taxon>Bacillati</taxon>
        <taxon>Bacillota</taxon>
        <taxon>Clostridia</taxon>
        <taxon>Lachnospirales</taxon>
        <taxon>Lachnospiraceae</taxon>
        <taxon>Lacrimispora</taxon>
    </lineage>
</organism>
<dbReference type="PROSITE" id="PS51186">
    <property type="entry name" value="GNAT"/>
    <property type="match status" value="1"/>
</dbReference>
<keyword evidence="2" id="KW-0689">Ribosomal protein</keyword>
<dbReference type="InterPro" id="IPR000182">
    <property type="entry name" value="GNAT_dom"/>
</dbReference>
<protein>
    <submittedName>
        <fullName evidence="2">Ribosomal protein S18 acetylase RimI-like enzyme</fullName>
    </submittedName>
</protein>